<dbReference type="AlphaFoldDB" id="A0A0A8UVB6"/>
<dbReference type="KEGG" id="lha:LHA_2443"/>
<evidence type="ECO:0000313" key="3">
    <source>
        <dbReference type="Proteomes" id="UP000032803"/>
    </source>
</evidence>
<evidence type="ECO:0000256" key="1">
    <source>
        <dbReference type="SAM" id="Coils"/>
    </source>
</evidence>
<protein>
    <submittedName>
        <fullName evidence="2">Uncharacterized protein</fullName>
    </submittedName>
</protein>
<proteinExistence type="predicted"/>
<organism evidence="2 3">
    <name type="scientific">Legionella hackeliae</name>
    <dbReference type="NCBI Taxonomy" id="449"/>
    <lineage>
        <taxon>Bacteria</taxon>
        <taxon>Pseudomonadati</taxon>
        <taxon>Pseudomonadota</taxon>
        <taxon>Gammaproteobacteria</taxon>
        <taxon>Legionellales</taxon>
        <taxon>Legionellaceae</taxon>
        <taxon>Legionella</taxon>
    </lineage>
</organism>
<dbReference type="EMBL" id="LN681225">
    <property type="protein sequence ID" value="CEK11456.1"/>
    <property type="molecule type" value="Genomic_DNA"/>
</dbReference>
<accession>A0A0A8UVB6</accession>
<name>A0A0A8UVB6_LEGHA</name>
<dbReference type="RefSeq" id="WP_045106659.1">
    <property type="nucleotide sequence ID" value="NZ_LN681225.1"/>
</dbReference>
<keyword evidence="3" id="KW-1185">Reference proteome</keyword>
<keyword evidence="1" id="KW-0175">Coiled coil</keyword>
<dbReference type="STRING" id="449.LHA_2443"/>
<dbReference type="HOGENOM" id="CLU_639036_0_0_6"/>
<feature type="coiled-coil region" evidence="1">
    <location>
        <begin position="155"/>
        <end position="238"/>
    </location>
</feature>
<dbReference type="PATRIC" id="fig|449.7.peg.21"/>
<dbReference type="OrthoDB" id="5637544at2"/>
<gene>
    <name evidence="2" type="ORF">LHA_2443</name>
</gene>
<sequence>MAKELKAQSVLFFAQFTQDNSGHVDFRIITPEGTRSFSQLEESAYQLLCEKSMTIIREPATEENLVGVSNLGSLKGWRAKPVRANIVTHSFWPKERPQKTHVTQDLLSLAHLARKHKRVPSEIVTYNEDREREAQEKDIFEVKHHVALDISGVEKRKLNSEYQKKKVENQELATEISELETALEQKQEFQEQIKNLTSHQDLLLHQQAHLEMQFLTNKKEWAKEQSQLQKQHASLTKQANFFQRKLKYLDKIEKDSNTLAECNKSRQQLDITLHEQNLIEQRIDAIERLISQATVKYQTGQETIQSQLQPITENLYKAQRRLEKLEPIIKGQSMGRVSGLKILHKMRVDYLQREEHYRQSIHYTKGKSAEEPIYLPTREAGLPFYVDEELVLLALEGEREKNYNFINYNCAASAKYCLLAGINPIKKNW</sequence>
<evidence type="ECO:0000313" key="2">
    <source>
        <dbReference type="EMBL" id="CEK11456.1"/>
    </source>
</evidence>
<dbReference type="Proteomes" id="UP000032803">
    <property type="component" value="Chromosome I"/>
</dbReference>
<reference evidence="3" key="1">
    <citation type="submission" date="2014-09" db="EMBL/GenBank/DDBJ databases">
        <authorList>
            <person name="Gomez-Valero L."/>
        </authorList>
    </citation>
    <scope>NUCLEOTIDE SEQUENCE [LARGE SCALE GENOMIC DNA]</scope>
    <source>
        <strain evidence="3">ATCC35250</strain>
    </source>
</reference>